<feature type="domain" description="HTH merR-type" evidence="2">
    <location>
        <begin position="11"/>
        <end position="78"/>
    </location>
</feature>
<dbReference type="RefSeq" id="WP_265590959.1">
    <property type="nucleotide sequence ID" value="NZ_BQKC01000001.1"/>
</dbReference>
<dbReference type="InterPro" id="IPR009061">
    <property type="entry name" value="DNA-bd_dom_put_sf"/>
</dbReference>
<evidence type="ECO:0000259" key="2">
    <source>
        <dbReference type="Pfam" id="PF13411"/>
    </source>
</evidence>
<dbReference type="InterPro" id="IPR000551">
    <property type="entry name" value="MerR-type_HTH_dom"/>
</dbReference>
<dbReference type="CDD" id="cd00592">
    <property type="entry name" value="HTH_MerR-like"/>
    <property type="match status" value="1"/>
</dbReference>
<dbReference type="GO" id="GO:0006355">
    <property type="term" value="P:regulation of DNA-templated transcription"/>
    <property type="evidence" value="ECO:0007669"/>
    <property type="project" value="InterPro"/>
</dbReference>
<sequence length="213" mass="22578">MDQGTVRGGWRISEVERLLGLGRRDIQRACYGGRGGVAILDPTDTAWGRRTYDGHDLAQLFLVGQLRRRGLSLPEVKAEFEDSRAAGRTVEDMLAVQVARLREQAEEVAGRLLQAEALLAAVGGDVGAVEGIVARHVRVQEALDPDLPSGDDGGRVPSPLAVLLAAPGLVDGPGMALAVDLWLGPGSSEAVRKAAEAAATREETIGESDEKKR</sequence>
<name>A0AAV5B2W2_9ACTN</name>
<dbReference type="Pfam" id="PF13411">
    <property type="entry name" value="MerR_1"/>
    <property type="match status" value="1"/>
</dbReference>
<evidence type="ECO:0000313" key="3">
    <source>
        <dbReference type="EMBL" id="GJM55910.1"/>
    </source>
</evidence>
<gene>
    <name evidence="3" type="ORF">ATOP_15650</name>
</gene>
<protein>
    <recommendedName>
        <fullName evidence="2">HTH merR-type domain-containing protein</fullName>
    </recommendedName>
</protein>
<dbReference type="EMBL" id="BQKC01000001">
    <property type="protein sequence ID" value="GJM55910.1"/>
    <property type="molecule type" value="Genomic_DNA"/>
</dbReference>
<reference evidence="3" key="1">
    <citation type="journal article" date="2022" name="Int. J. Syst. Evol. Microbiol.">
        <title>Granulimonas faecalis gen. nov., sp. nov., and Leptogranulimonas caecicola gen. nov., sp. nov., novel lactate-producing Atopobiaceae bacteria isolated from mouse intestines, and an emended description of the family Atopobiaceae.</title>
        <authorList>
            <person name="Morinaga K."/>
            <person name="Kusada H."/>
            <person name="Sakamoto S."/>
            <person name="Murakami T."/>
            <person name="Toyoda A."/>
            <person name="Mori H."/>
            <person name="Meng X.Y."/>
            <person name="Takashino M."/>
            <person name="Murotomi K."/>
            <person name="Tamaki H."/>
        </authorList>
    </citation>
    <scope>NUCLEOTIDE SEQUENCE</scope>
    <source>
        <strain evidence="3">OPF53</strain>
    </source>
</reference>
<dbReference type="GO" id="GO:0003677">
    <property type="term" value="F:DNA binding"/>
    <property type="evidence" value="ECO:0007669"/>
    <property type="project" value="InterPro"/>
</dbReference>
<comment type="caution">
    <text evidence="3">The sequence shown here is derived from an EMBL/GenBank/DDBJ whole genome shotgun (WGS) entry which is preliminary data.</text>
</comment>
<dbReference type="Gene3D" id="1.10.1660.10">
    <property type="match status" value="1"/>
</dbReference>
<accession>A0AAV5B2W2</accession>
<evidence type="ECO:0000256" key="1">
    <source>
        <dbReference type="SAM" id="MobiDB-lite"/>
    </source>
</evidence>
<evidence type="ECO:0000313" key="4">
    <source>
        <dbReference type="Proteomes" id="UP001055025"/>
    </source>
</evidence>
<feature type="region of interest" description="Disordered" evidence="1">
    <location>
        <begin position="194"/>
        <end position="213"/>
    </location>
</feature>
<organism evidence="3 4">
    <name type="scientific">Granulimonas faecalis</name>
    <dbReference type="NCBI Taxonomy" id="2894155"/>
    <lineage>
        <taxon>Bacteria</taxon>
        <taxon>Bacillati</taxon>
        <taxon>Actinomycetota</taxon>
        <taxon>Coriobacteriia</taxon>
        <taxon>Coriobacteriales</taxon>
        <taxon>Kribbibacteriaceae</taxon>
        <taxon>Granulimonas</taxon>
    </lineage>
</organism>
<dbReference type="SUPFAM" id="SSF46955">
    <property type="entry name" value="Putative DNA-binding domain"/>
    <property type="match status" value="1"/>
</dbReference>
<dbReference type="Proteomes" id="UP001055025">
    <property type="component" value="Unassembled WGS sequence"/>
</dbReference>
<keyword evidence="4" id="KW-1185">Reference proteome</keyword>
<dbReference type="AlphaFoldDB" id="A0AAV5B2W2"/>
<proteinExistence type="predicted"/>